<dbReference type="AlphaFoldDB" id="A0A820H3I1"/>
<protein>
    <submittedName>
        <fullName evidence="1">Uncharacterized protein</fullName>
    </submittedName>
</protein>
<comment type="caution">
    <text evidence="1">The sequence shown here is derived from an EMBL/GenBank/DDBJ whole genome shotgun (WGS) entry which is preliminary data.</text>
</comment>
<gene>
    <name evidence="1" type="ORF">OVN521_LOCUS30861</name>
</gene>
<dbReference type="EMBL" id="CAJOBG010012534">
    <property type="protein sequence ID" value="CAF4289353.1"/>
    <property type="molecule type" value="Genomic_DNA"/>
</dbReference>
<accession>A0A820H3I1</accession>
<sequence>MATNQTAMEIQQQLKKMMNKDINIKITYEINTSVNFLDITITNENGQLKTS</sequence>
<keyword evidence="2" id="KW-1185">Reference proteome</keyword>
<organism evidence="1 2">
    <name type="scientific">Rotaria magnacalcarata</name>
    <dbReference type="NCBI Taxonomy" id="392030"/>
    <lineage>
        <taxon>Eukaryota</taxon>
        <taxon>Metazoa</taxon>
        <taxon>Spiralia</taxon>
        <taxon>Gnathifera</taxon>
        <taxon>Rotifera</taxon>
        <taxon>Eurotatoria</taxon>
        <taxon>Bdelloidea</taxon>
        <taxon>Philodinida</taxon>
        <taxon>Philodinidae</taxon>
        <taxon>Rotaria</taxon>
    </lineage>
</organism>
<reference evidence="1" key="1">
    <citation type="submission" date="2021-02" db="EMBL/GenBank/DDBJ databases">
        <authorList>
            <person name="Nowell W R."/>
        </authorList>
    </citation>
    <scope>NUCLEOTIDE SEQUENCE</scope>
</reference>
<feature type="non-terminal residue" evidence="1">
    <location>
        <position position="51"/>
    </location>
</feature>
<evidence type="ECO:0000313" key="2">
    <source>
        <dbReference type="Proteomes" id="UP000663866"/>
    </source>
</evidence>
<evidence type="ECO:0000313" key="1">
    <source>
        <dbReference type="EMBL" id="CAF4289353.1"/>
    </source>
</evidence>
<dbReference type="Proteomes" id="UP000663866">
    <property type="component" value="Unassembled WGS sequence"/>
</dbReference>
<name>A0A820H3I1_9BILA</name>
<proteinExistence type="predicted"/>